<sequence>MESYLLLAARCLLAVVFAAAFFGKVRGASRFRQFTASIRTLGVLPEGLARHAAAVIVVGEGATAVLLATPFAPRLGFALAAALLTVFVGVVVRAIRAGVIAECRCFGRKGSVMSTAMLVRNLLLMACALPGALLAPPAPAASPGLAALALLAGLAGAIGFVRYYDVVVRAIMTRNSPAAPV</sequence>
<dbReference type="GO" id="GO:0030416">
    <property type="term" value="P:methylamine metabolic process"/>
    <property type="evidence" value="ECO:0007669"/>
    <property type="project" value="InterPro"/>
</dbReference>
<comment type="caution">
    <text evidence="7">The sequence shown here is derived from an EMBL/GenBank/DDBJ whole genome shotgun (WGS) entry which is preliminary data.</text>
</comment>
<dbReference type="EMBL" id="JACBZD010000002">
    <property type="protein sequence ID" value="NYI07612.1"/>
    <property type="molecule type" value="Genomic_DNA"/>
</dbReference>
<dbReference type="Pfam" id="PF07291">
    <property type="entry name" value="MauE"/>
    <property type="match status" value="1"/>
</dbReference>
<reference evidence="7 8" key="1">
    <citation type="submission" date="2020-07" db="EMBL/GenBank/DDBJ databases">
        <title>Sequencing the genomes of 1000 actinobacteria strains.</title>
        <authorList>
            <person name="Klenk H.-P."/>
        </authorList>
    </citation>
    <scope>NUCLEOTIDE SEQUENCE [LARGE SCALE GENOMIC DNA]</scope>
    <source>
        <strain evidence="7 8">DSM 42178</strain>
    </source>
</reference>
<dbReference type="GO" id="GO:0016020">
    <property type="term" value="C:membrane"/>
    <property type="evidence" value="ECO:0007669"/>
    <property type="project" value="UniProtKB-SubCell"/>
</dbReference>
<name>A0A853AB70_9ACTN</name>
<feature type="transmembrane region" description="Helical" evidence="5">
    <location>
        <begin position="141"/>
        <end position="164"/>
    </location>
</feature>
<proteinExistence type="predicted"/>
<dbReference type="UniPathway" id="UPA00895"/>
<keyword evidence="8" id="KW-1185">Reference proteome</keyword>
<evidence type="ECO:0000259" key="6">
    <source>
        <dbReference type="Pfam" id="PF07291"/>
    </source>
</evidence>
<evidence type="ECO:0000256" key="2">
    <source>
        <dbReference type="ARBA" id="ARBA00022692"/>
    </source>
</evidence>
<gene>
    <name evidence="7" type="ORF">FHU37_004641</name>
</gene>
<comment type="subcellular location">
    <subcellularLocation>
        <location evidence="1">Membrane</location>
        <topology evidence="1">Multi-pass membrane protein</topology>
    </subcellularLocation>
</comment>
<accession>A0A853AB70</accession>
<evidence type="ECO:0000256" key="3">
    <source>
        <dbReference type="ARBA" id="ARBA00022989"/>
    </source>
</evidence>
<feature type="transmembrane region" description="Helical" evidence="5">
    <location>
        <begin position="48"/>
        <end position="69"/>
    </location>
</feature>
<organism evidence="7 8">
    <name type="scientific">Allostreptomyces psammosilenae</name>
    <dbReference type="NCBI Taxonomy" id="1892865"/>
    <lineage>
        <taxon>Bacteria</taxon>
        <taxon>Bacillati</taxon>
        <taxon>Actinomycetota</taxon>
        <taxon>Actinomycetes</taxon>
        <taxon>Kitasatosporales</taxon>
        <taxon>Streptomycetaceae</taxon>
        <taxon>Allostreptomyces</taxon>
    </lineage>
</organism>
<evidence type="ECO:0000313" key="8">
    <source>
        <dbReference type="Proteomes" id="UP000567795"/>
    </source>
</evidence>
<keyword evidence="2 5" id="KW-0812">Transmembrane</keyword>
<feature type="transmembrane region" description="Helical" evidence="5">
    <location>
        <begin position="6"/>
        <end position="27"/>
    </location>
</feature>
<dbReference type="Proteomes" id="UP000567795">
    <property type="component" value="Unassembled WGS sequence"/>
</dbReference>
<dbReference type="InterPro" id="IPR009908">
    <property type="entry name" value="Methylamine_util_MauE"/>
</dbReference>
<feature type="transmembrane region" description="Helical" evidence="5">
    <location>
        <begin position="75"/>
        <end position="95"/>
    </location>
</feature>
<keyword evidence="4 5" id="KW-0472">Membrane</keyword>
<feature type="domain" description="Methylamine utilisation protein MauE" evidence="6">
    <location>
        <begin position="3"/>
        <end position="133"/>
    </location>
</feature>
<feature type="transmembrane region" description="Helical" evidence="5">
    <location>
        <begin position="116"/>
        <end position="135"/>
    </location>
</feature>
<protein>
    <submittedName>
        <fullName evidence="7">Putative membrane protein YphA (DoxX/SURF4 family)</fullName>
    </submittedName>
</protein>
<evidence type="ECO:0000256" key="4">
    <source>
        <dbReference type="ARBA" id="ARBA00023136"/>
    </source>
</evidence>
<keyword evidence="3 5" id="KW-1133">Transmembrane helix</keyword>
<dbReference type="AlphaFoldDB" id="A0A853AB70"/>
<evidence type="ECO:0000313" key="7">
    <source>
        <dbReference type="EMBL" id="NYI07612.1"/>
    </source>
</evidence>
<evidence type="ECO:0000256" key="5">
    <source>
        <dbReference type="SAM" id="Phobius"/>
    </source>
</evidence>
<dbReference type="RefSeq" id="WP_179816589.1">
    <property type="nucleotide sequence ID" value="NZ_JACBZD010000002.1"/>
</dbReference>
<evidence type="ECO:0000256" key="1">
    <source>
        <dbReference type="ARBA" id="ARBA00004141"/>
    </source>
</evidence>